<proteinExistence type="predicted"/>
<dbReference type="Proteomes" id="UP000669179">
    <property type="component" value="Unassembled WGS sequence"/>
</dbReference>
<dbReference type="SUPFAM" id="SSF47413">
    <property type="entry name" value="lambda repressor-like DNA-binding domains"/>
    <property type="match status" value="1"/>
</dbReference>
<dbReference type="InterPro" id="IPR001387">
    <property type="entry name" value="Cro/C1-type_HTH"/>
</dbReference>
<keyword evidence="3" id="KW-1185">Reference proteome</keyword>
<comment type="caution">
    <text evidence="2">The sequence shown here is derived from an EMBL/GenBank/DDBJ whole genome shotgun (WGS) entry which is preliminary data.</text>
</comment>
<dbReference type="Pfam" id="PF13560">
    <property type="entry name" value="HTH_31"/>
    <property type="match status" value="1"/>
</dbReference>
<dbReference type="AlphaFoldDB" id="A0A939PAJ4"/>
<sequence>MTFGEKLRSLMGERGVSLRGLAEMVPCDAGHLSKICNGLKNPSARLAERLDGLLGAEGALVLLRRSPDGRMAQGGELAPSEELEAVELARRVAASDVGEETMAALEAAVDDLASAYPRSAPAELLARTRGHLAYVARLMDVRMTSAERRRLTVVGGWLSLLAATCDVDLGRRSAAAARLKTAAQLAEHAGHLEILAWTLETQAWQLVTDGDHKRAITLSRGAQTVAPKNGSAHIQATAQEGRAWARLGAGRETRDALGRVERLVEPLETPDRPEHHFRYDPAKSDAYTATTLSWVGDPAAEPYARGLLARLERPVSGPARPRRAASARLDLALALVAADQPDEAAHTALEAVTSGRLVPSNYWRATEVINAVEALNVPEAAGLREAYRELCRADGGA</sequence>
<organism evidence="2 3">
    <name type="scientific">Actinomadura barringtoniae</name>
    <dbReference type="NCBI Taxonomy" id="1427535"/>
    <lineage>
        <taxon>Bacteria</taxon>
        <taxon>Bacillati</taxon>
        <taxon>Actinomycetota</taxon>
        <taxon>Actinomycetes</taxon>
        <taxon>Streptosporangiales</taxon>
        <taxon>Thermomonosporaceae</taxon>
        <taxon>Actinomadura</taxon>
    </lineage>
</organism>
<evidence type="ECO:0000313" key="3">
    <source>
        <dbReference type="Proteomes" id="UP000669179"/>
    </source>
</evidence>
<evidence type="ECO:0000313" key="2">
    <source>
        <dbReference type="EMBL" id="MBO2449081.1"/>
    </source>
</evidence>
<evidence type="ECO:0000259" key="1">
    <source>
        <dbReference type="SMART" id="SM00530"/>
    </source>
</evidence>
<dbReference type="CDD" id="cd00093">
    <property type="entry name" value="HTH_XRE"/>
    <property type="match status" value="1"/>
</dbReference>
<dbReference type="Gene3D" id="1.10.260.40">
    <property type="entry name" value="lambda repressor-like DNA-binding domains"/>
    <property type="match status" value="1"/>
</dbReference>
<protein>
    <submittedName>
        <fullName evidence="2">Helix-turn-helix domain-containing protein</fullName>
    </submittedName>
</protein>
<gene>
    <name evidence="2" type="ORF">J4573_18400</name>
</gene>
<dbReference type="RefSeq" id="WP_208256903.1">
    <property type="nucleotide sequence ID" value="NZ_JAGEOJ010000007.1"/>
</dbReference>
<accession>A0A939PAJ4</accession>
<feature type="domain" description="HTH cro/C1-type" evidence="1">
    <location>
        <begin position="6"/>
        <end position="61"/>
    </location>
</feature>
<dbReference type="InterPro" id="IPR010982">
    <property type="entry name" value="Lambda_DNA-bd_dom_sf"/>
</dbReference>
<dbReference type="GO" id="GO:0003677">
    <property type="term" value="F:DNA binding"/>
    <property type="evidence" value="ECO:0007669"/>
    <property type="project" value="InterPro"/>
</dbReference>
<dbReference type="SMART" id="SM00530">
    <property type="entry name" value="HTH_XRE"/>
    <property type="match status" value="1"/>
</dbReference>
<reference evidence="2" key="1">
    <citation type="submission" date="2021-03" db="EMBL/GenBank/DDBJ databases">
        <authorList>
            <person name="Kanchanasin P."/>
            <person name="Saeng-In P."/>
            <person name="Phongsopitanun W."/>
            <person name="Yuki M."/>
            <person name="Kudo T."/>
            <person name="Ohkuma M."/>
            <person name="Tanasupawat S."/>
        </authorList>
    </citation>
    <scope>NUCLEOTIDE SEQUENCE</scope>
    <source>
        <strain evidence="2">GKU 128</strain>
    </source>
</reference>
<dbReference type="EMBL" id="JAGEOJ010000007">
    <property type="protein sequence ID" value="MBO2449081.1"/>
    <property type="molecule type" value="Genomic_DNA"/>
</dbReference>
<name>A0A939PAJ4_9ACTN</name>